<evidence type="ECO:0000256" key="1">
    <source>
        <dbReference type="SAM" id="MobiDB-lite"/>
    </source>
</evidence>
<feature type="region of interest" description="Disordered" evidence="1">
    <location>
        <begin position="124"/>
        <end position="150"/>
    </location>
</feature>
<dbReference type="OMA" id="PPYCSAT"/>
<dbReference type="eggNOG" id="ENOG502TGWC">
    <property type="taxonomic scope" value="Eukaryota"/>
</dbReference>
<feature type="compositionally biased region" description="Low complexity" evidence="1">
    <location>
        <begin position="128"/>
        <end position="150"/>
    </location>
</feature>
<dbReference type="STRING" id="135651.G0NIG5"/>
<dbReference type="EMBL" id="GL379890">
    <property type="protein sequence ID" value="EGT31832.1"/>
    <property type="molecule type" value="Genomic_DNA"/>
</dbReference>
<dbReference type="OrthoDB" id="5875572at2759"/>
<feature type="region of interest" description="Disordered" evidence="1">
    <location>
        <begin position="171"/>
        <end position="257"/>
    </location>
</feature>
<feature type="compositionally biased region" description="Polar residues" evidence="1">
    <location>
        <begin position="235"/>
        <end position="250"/>
    </location>
</feature>
<gene>
    <name evidence="2" type="ORF">CAEBREN_02262</name>
</gene>
<keyword evidence="3" id="KW-1185">Reference proteome</keyword>
<organism evidence="3">
    <name type="scientific">Caenorhabditis brenneri</name>
    <name type="common">Nematode worm</name>
    <dbReference type="NCBI Taxonomy" id="135651"/>
    <lineage>
        <taxon>Eukaryota</taxon>
        <taxon>Metazoa</taxon>
        <taxon>Ecdysozoa</taxon>
        <taxon>Nematoda</taxon>
        <taxon>Chromadorea</taxon>
        <taxon>Rhabditida</taxon>
        <taxon>Rhabditina</taxon>
        <taxon>Rhabditomorpha</taxon>
        <taxon>Rhabditoidea</taxon>
        <taxon>Rhabditidae</taxon>
        <taxon>Peloderinae</taxon>
        <taxon>Caenorhabditis</taxon>
    </lineage>
</organism>
<name>G0NIG5_CAEBE</name>
<dbReference type="HOGENOM" id="CLU_452158_0_0_1"/>
<dbReference type="Proteomes" id="UP000008068">
    <property type="component" value="Unassembled WGS sequence"/>
</dbReference>
<protein>
    <submittedName>
        <fullName evidence="2">Uncharacterized protein</fullName>
    </submittedName>
</protein>
<evidence type="ECO:0000313" key="2">
    <source>
        <dbReference type="EMBL" id="EGT31832.1"/>
    </source>
</evidence>
<dbReference type="InParanoid" id="G0NIG5"/>
<evidence type="ECO:0000313" key="3">
    <source>
        <dbReference type="Proteomes" id="UP000008068"/>
    </source>
</evidence>
<accession>G0NIG5</accession>
<proteinExistence type="predicted"/>
<dbReference type="FunCoup" id="G0NIG5">
    <property type="interactions" value="1885"/>
</dbReference>
<sequence length="643" mass="71719">MYVEEDEGIDSHSIHGSFRREYPTFMPDESSYRPTPHKSENTIIFPQRLDLSTMEHYSTPKKLSKGNKKKISPIKKCDGNELNKPIDLDEKTINFDKGSHKSVDLDAFQRTFDEIAHDIIETSFRKGSQSSVTSDRGSSVSSSSSAKSLGQKSIFMQVSRANQLIKNKIEAQEKERKHIKNNRNAGRQDSISHISDSDFHLTTDCDENEETDTRPPSSQASLTSERVEHPRHSNPVLTSNQISSLGTSEHSAVKQRNAGTMSDTLRVSDTELAEIYKKRGNQKVAPKCSRRHYSDDEVTLTEDPANLNKTIVDEVFEDFENDFRSVSNKETPIFRTNGRDFSSASLSSNRIEHARGSAHRSVSLNNIMSSSNVARRMGDKGVFDGNAPGALRHSISTVNVSPQKLRELQKDSFACPAVPSLARFAIKPSTRDIFPLPLDIDAISTKGLRKDVKSAQRIFGGKTVASQIHGEKFTTRHVTIPQKSSGAARPTTASAAKKVNFQTPSLTSAPKIFTSHNLHLSPPKYCSATTSDGTAYSLSSVSQQLLGTVKSLHPDWLQLIRRLLNDVTCEDVASEFRDVLLEEKGYLENKYHQNKNEDPFEEHLLARIAVISRVLDRMEELGNGRSVSRIQQIKNIHSALLKT</sequence>
<reference evidence="3" key="1">
    <citation type="submission" date="2011-07" db="EMBL/GenBank/DDBJ databases">
        <authorList>
            <consortium name="Caenorhabditis brenneri Sequencing and Analysis Consortium"/>
            <person name="Wilson R.K."/>
        </authorList>
    </citation>
    <scope>NUCLEOTIDE SEQUENCE [LARGE SCALE GENOMIC DNA]</scope>
    <source>
        <strain evidence="3">PB2801</strain>
    </source>
</reference>
<feature type="compositionally biased region" description="Polar residues" evidence="1">
    <location>
        <begin position="214"/>
        <end position="224"/>
    </location>
</feature>
<dbReference type="AlphaFoldDB" id="G0NIG5"/>